<comment type="caution">
    <text evidence="1">The sequence shown here is derived from an EMBL/GenBank/DDBJ whole genome shotgun (WGS) entry which is preliminary data.</text>
</comment>
<organism evidence="1 2">
    <name type="scientific">Punica granatum</name>
    <name type="common">Pomegranate</name>
    <dbReference type="NCBI Taxonomy" id="22663"/>
    <lineage>
        <taxon>Eukaryota</taxon>
        <taxon>Viridiplantae</taxon>
        <taxon>Streptophyta</taxon>
        <taxon>Embryophyta</taxon>
        <taxon>Tracheophyta</taxon>
        <taxon>Spermatophyta</taxon>
        <taxon>Magnoliopsida</taxon>
        <taxon>eudicotyledons</taxon>
        <taxon>Gunneridae</taxon>
        <taxon>Pentapetalae</taxon>
        <taxon>rosids</taxon>
        <taxon>malvids</taxon>
        <taxon>Myrtales</taxon>
        <taxon>Lythraceae</taxon>
        <taxon>Punica</taxon>
    </lineage>
</organism>
<dbReference type="AlphaFoldDB" id="A0A218XY08"/>
<evidence type="ECO:0000313" key="2">
    <source>
        <dbReference type="Proteomes" id="UP000197138"/>
    </source>
</evidence>
<reference evidence="2" key="1">
    <citation type="journal article" date="2017" name="Plant J.">
        <title>The pomegranate (Punica granatum L.) genome and the genomics of punicalagin biosynthesis.</title>
        <authorList>
            <person name="Qin G."/>
            <person name="Xu C."/>
            <person name="Ming R."/>
            <person name="Tang H."/>
            <person name="Guyot R."/>
            <person name="Kramer E.M."/>
            <person name="Hu Y."/>
            <person name="Yi X."/>
            <person name="Qi Y."/>
            <person name="Xu X."/>
            <person name="Gao Z."/>
            <person name="Pan H."/>
            <person name="Jian J."/>
            <person name="Tian Y."/>
            <person name="Yue Z."/>
            <person name="Xu Y."/>
        </authorList>
    </citation>
    <scope>NUCLEOTIDE SEQUENCE [LARGE SCALE GENOMIC DNA]</scope>
    <source>
        <strain evidence="2">cv. Dabenzi</strain>
    </source>
</reference>
<gene>
    <name evidence="1" type="ORF">CDL15_Pgr014603</name>
</gene>
<dbReference type="EMBL" id="MTKT01000665">
    <property type="protein sequence ID" value="OWM89864.1"/>
    <property type="molecule type" value="Genomic_DNA"/>
</dbReference>
<sequence length="137" mass="15369">MISLVLGVVGSEWCEARRSTFLHLSTERKIPLERVPFSESGSTRETKMNSEIQSESYSRVPMTLGCAYACSRELFICSWIGPPGSPVRKGVCESSGVPRLKHEASKMCSEVPWVILVSRGIFRVPYWISFDAPAIRR</sequence>
<name>A0A218XY08_PUNGR</name>
<proteinExistence type="predicted"/>
<accession>A0A218XY08</accession>
<dbReference type="Proteomes" id="UP000197138">
    <property type="component" value="Unassembled WGS sequence"/>
</dbReference>
<evidence type="ECO:0000313" key="1">
    <source>
        <dbReference type="EMBL" id="OWM89864.1"/>
    </source>
</evidence>
<protein>
    <submittedName>
        <fullName evidence="1">Uncharacterized protein</fullName>
    </submittedName>
</protein>